<comment type="caution">
    <text evidence="2">The sequence shown here is derived from an EMBL/GenBank/DDBJ whole genome shotgun (WGS) entry which is preliminary data.</text>
</comment>
<organism evidence="2 3">
    <name type="scientific">Austropuccinia psidii MF-1</name>
    <dbReference type="NCBI Taxonomy" id="1389203"/>
    <lineage>
        <taxon>Eukaryota</taxon>
        <taxon>Fungi</taxon>
        <taxon>Dikarya</taxon>
        <taxon>Basidiomycota</taxon>
        <taxon>Pucciniomycotina</taxon>
        <taxon>Pucciniomycetes</taxon>
        <taxon>Pucciniales</taxon>
        <taxon>Sphaerophragmiaceae</taxon>
        <taxon>Austropuccinia</taxon>
    </lineage>
</organism>
<feature type="compositionally biased region" description="Polar residues" evidence="1">
    <location>
        <begin position="89"/>
        <end position="110"/>
    </location>
</feature>
<protein>
    <submittedName>
        <fullName evidence="2">Uncharacterized protein</fullName>
    </submittedName>
</protein>
<keyword evidence="3" id="KW-1185">Reference proteome</keyword>
<sequence length="237" mass="25978">MSIKISLTTPIASSINVSGPHIDVGNAMAQTSTTWTISNISLTPIPPNPTNMQMNVSEGPGSTPVISSKAILQSKFTHRFLPNPGQKPVESQETLGKSKQPSLNIPSGSQVHVGHEKLADGDEIYTSLPLFHKEQVTGCHNPYATKMRTGHASSFRERIVDDEDGKMSSNKIGTNGEPGRENLMAHEKGTQANSEFTHTQMPLTQTRLYQSKMRQKRSQACKAHNVAQHVSQKEQKR</sequence>
<name>A0A9Q3HAP6_9BASI</name>
<dbReference type="Proteomes" id="UP000765509">
    <property type="component" value="Unassembled WGS sequence"/>
</dbReference>
<evidence type="ECO:0000313" key="2">
    <source>
        <dbReference type="EMBL" id="MBW0497636.1"/>
    </source>
</evidence>
<proteinExistence type="predicted"/>
<feature type="region of interest" description="Disordered" evidence="1">
    <location>
        <begin position="210"/>
        <end position="237"/>
    </location>
</feature>
<reference evidence="2" key="1">
    <citation type="submission" date="2021-03" db="EMBL/GenBank/DDBJ databases">
        <title>Draft genome sequence of rust myrtle Austropuccinia psidii MF-1, a brazilian biotype.</title>
        <authorList>
            <person name="Quecine M.C."/>
            <person name="Pachon D.M.R."/>
            <person name="Bonatelli M.L."/>
            <person name="Correr F.H."/>
            <person name="Franceschini L.M."/>
            <person name="Leite T.F."/>
            <person name="Margarido G.R.A."/>
            <person name="Almeida C.A."/>
            <person name="Ferrarezi J.A."/>
            <person name="Labate C.A."/>
        </authorList>
    </citation>
    <scope>NUCLEOTIDE SEQUENCE</scope>
    <source>
        <strain evidence="2">MF-1</strain>
    </source>
</reference>
<accession>A0A9Q3HAP6</accession>
<evidence type="ECO:0000256" key="1">
    <source>
        <dbReference type="SAM" id="MobiDB-lite"/>
    </source>
</evidence>
<evidence type="ECO:0000313" key="3">
    <source>
        <dbReference type="Proteomes" id="UP000765509"/>
    </source>
</evidence>
<dbReference type="AlphaFoldDB" id="A0A9Q3HAP6"/>
<dbReference type="EMBL" id="AVOT02014290">
    <property type="protein sequence ID" value="MBW0497636.1"/>
    <property type="molecule type" value="Genomic_DNA"/>
</dbReference>
<feature type="region of interest" description="Disordered" evidence="1">
    <location>
        <begin position="79"/>
        <end position="110"/>
    </location>
</feature>
<feature type="region of interest" description="Disordered" evidence="1">
    <location>
        <begin position="162"/>
        <end position="182"/>
    </location>
</feature>
<gene>
    <name evidence="2" type="ORF">O181_037351</name>
</gene>